<evidence type="ECO:0000313" key="6">
    <source>
        <dbReference type="EMBL" id="MFC4655534.1"/>
    </source>
</evidence>
<evidence type="ECO:0000256" key="3">
    <source>
        <dbReference type="PROSITE-ProRule" id="PRU00169"/>
    </source>
</evidence>
<reference evidence="7" key="1">
    <citation type="journal article" date="2019" name="Int. J. Syst. Evol. Microbiol.">
        <title>The Global Catalogue of Microorganisms (GCM) 10K type strain sequencing project: providing services to taxonomists for standard genome sequencing and annotation.</title>
        <authorList>
            <consortium name="The Broad Institute Genomics Platform"/>
            <consortium name="The Broad Institute Genome Sequencing Center for Infectious Disease"/>
            <person name="Wu L."/>
            <person name="Ma J."/>
        </authorList>
    </citation>
    <scope>NUCLEOTIDE SEQUENCE [LARGE SCALE GENOMIC DNA]</scope>
    <source>
        <strain evidence="7">DT28</strain>
    </source>
</reference>
<organism evidence="6 7">
    <name type="scientific">Rheinheimera marina</name>
    <dbReference type="NCBI Taxonomy" id="1774958"/>
    <lineage>
        <taxon>Bacteria</taxon>
        <taxon>Pseudomonadati</taxon>
        <taxon>Pseudomonadota</taxon>
        <taxon>Gammaproteobacteria</taxon>
        <taxon>Chromatiales</taxon>
        <taxon>Chromatiaceae</taxon>
        <taxon>Rheinheimera</taxon>
    </lineage>
</organism>
<evidence type="ECO:0000259" key="5">
    <source>
        <dbReference type="PROSITE" id="PS50110"/>
    </source>
</evidence>
<dbReference type="Proteomes" id="UP001595962">
    <property type="component" value="Unassembled WGS sequence"/>
</dbReference>
<evidence type="ECO:0000256" key="4">
    <source>
        <dbReference type="SAM" id="Phobius"/>
    </source>
</evidence>
<protein>
    <submittedName>
        <fullName evidence="6">Response regulator</fullName>
    </submittedName>
</protein>
<comment type="caution">
    <text evidence="6">The sequence shown here is derived from an EMBL/GenBank/DDBJ whole genome shotgun (WGS) entry which is preliminary data.</text>
</comment>
<dbReference type="RefSeq" id="WP_377334029.1">
    <property type="nucleotide sequence ID" value="NZ_JBHSGB010000010.1"/>
</dbReference>
<keyword evidence="7" id="KW-1185">Reference proteome</keyword>
<dbReference type="SMART" id="SM00448">
    <property type="entry name" value="REC"/>
    <property type="match status" value="1"/>
</dbReference>
<evidence type="ECO:0000313" key="7">
    <source>
        <dbReference type="Proteomes" id="UP001595962"/>
    </source>
</evidence>
<dbReference type="PANTHER" id="PTHR45339">
    <property type="entry name" value="HYBRID SIGNAL TRANSDUCTION HISTIDINE KINASE J"/>
    <property type="match status" value="1"/>
</dbReference>
<keyword evidence="1 3" id="KW-0597">Phosphoprotein</keyword>
<proteinExistence type="predicted"/>
<feature type="domain" description="Response regulatory" evidence="5">
    <location>
        <begin position="589"/>
        <end position="705"/>
    </location>
</feature>
<dbReference type="CDD" id="cd17546">
    <property type="entry name" value="REC_hyHK_CKI1_RcsC-like"/>
    <property type="match status" value="1"/>
</dbReference>
<dbReference type="PROSITE" id="PS50110">
    <property type="entry name" value="RESPONSE_REGULATORY"/>
    <property type="match status" value="1"/>
</dbReference>
<dbReference type="InterPro" id="IPR011006">
    <property type="entry name" value="CheY-like_superfamily"/>
</dbReference>
<gene>
    <name evidence="6" type="ORF">ACFO3I_10970</name>
</gene>
<dbReference type="EMBL" id="JBHSGB010000010">
    <property type="protein sequence ID" value="MFC4655534.1"/>
    <property type="molecule type" value="Genomic_DNA"/>
</dbReference>
<evidence type="ECO:0000256" key="2">
    <source>
        <dbReference type="ARBA" id="ARBA00023012"/>
    </source>
</evidence>
<feature type="transmembrane region" description="Helical" evidence="4">
    <location>
        <begin position="168"/>
        <end position="186"/>
    </location>
</feature>
<keyword evidence="4" id="KW-0472">Membrane</keyword>
<name>A0ABV9JMU2_9GAMM</name>
<feature type="modified residue" description="4-aspartylphosphate" evidence="3">
    <location>
        <position position="638"/>
    </location>
</feature>
<accession>A0ABV9JMU2</accession>
<sequence>MKLRALLLTTLFAMALIGLAGTLSWHSQWQQQERSRSEAEQQLLTSLSLMVEPLLVKGAAEQIKANLLSSSFASTLPLKSILVFDAGGQLFAASQGYTSNVTWSLSKNMTGRQSLPDGSDLLWSAVLVSPASMVFFEPGAAKAEGEVLGYVALQIAPLQLHASWYHQSAYWLVALLLTAAMLALMARKYKTNQQRMMMDLNRELHLLLQRPAPAVAGDALWAELQNALTELNWTHHSLKGQVAERLALAGPSKEQFDELQAHCTALAAQLSESQQLQQQELAWQRQWQHSLGLLQGVAEAELKSQLEFGQMQLHFLQRQAQPELWSPGNWFQAETLQWRPYLQKASAELVLVEDPALHQAGFELDVPVLTWTCRAIMQLVCTGMQGQSLTWHWYVQNFQDHSLLLQWDFAGRSTALQFLQSDDPQQPLLPAQRLVLQLIKQAGYKVRLSCLEELGCSLVLEIPLHKVWPQPSDVTQTMAYLDAQPARSAILKPALYALAEQVFQVQRPAELLLERKLRLLDLVVIQLPDDGDGEELRQVLLQLDCPVVAFASPHYQARWRSELSCPVLSQPLQIRPVRQLPQQQQHQPRILLVDDNETNLAFVQALLARQSLKLDTATTGQKAVQLAKTNHYQMILLDIQLPDMQGTVVAQQIRQLPHHQHSLILAFTAHALPAERDSFLAAGMDDVVLKPLDIHKIADLLQRCKALAEMA</sequence>
<keyword evidence="4" id="KW-1133">Transmembrane helix</keyword>
<dbReference type="SUPFAM" id="SSF52172">
    <property type="entry name" value="CheY-like"/>
    <property type="match status" value="1"/>
</dbReference>
<dbReference type="Gene3D" id="3.40.50.2300">
    <property type="match status" value="1"/>
</dbReference>
<evidence type="ECO:0000256" key="1">
    <source>
        <dbReference type="ARBA" id="ARBA00022553"/>
    </source>
</evidence>
<dbReference type="InterPro" id="IPR001789">
    <property type="entry name" value="Sig_transdc_resp-reg_receiver"/>
</dbReference>
<keyword evidence="4" id="KW-0812">Transmembrane</keyword>
<keyword evidence="2" id="KW-0902">Two-component regulatory system</keyword>
<dbReference type="PANTHER" id="PTHR45339:SF1">
    <property type="entry name" value="HYBRID SIGNAL TRANSDUCTION HISTIDINE KINASE J"/>
    <property type="match status" value="1"/>
</dbReference>
<dbReference type="Pfam" id="PF00072">
    <property type="entry name" value="Response_reg"/>
    <property type="match status" value="1"/>
</dbReference>